<dbReference type="RefSeq" id="WP_347327113.1">
    <property type="nucleotide sequence ID" value="NZ_JBCGUH010000020.1"/>
</dbReference>
<evidence type="ECO:0000313" key="1">
    <source>
        <dbReference type="EMBL" id="MFD1886996.1"/>
    </source>
</evidence>
<proteinExistence type="predicted"/>
<comment type="caution">
    <text evidence="1">The sequence shown here is derived from an EMBL/GenBank/DDBJ whole genome shotgun (WGS) entry which is preliminary data.</text>
</comment>
<accession>A0ABW4RL72</accession>
<gene>
    <name evidence="1" type="ORF">ACFSC9_16000</name>
</gene>
<organism evidence="1 2">
    <name type="scientific">Paenibacillus wenxiniae</name>
    <dbReference type="NCBI Taxonomy" id="1636843"/>
    <lineage>
        <taxon>Bacteria</taxon>
        <taxon>Bacillati</taxon>
        <taxon>Bacillota</taxon>
        <taxon>Bacilli</taxon>
        <taxon>Bacillales</taxon>
        <taxon>Paenibacillaceae</taxon>
        <taxon>Paenibacillus</taxon>
    </lineage>
</organism>
<keyword evidence="2" id="KW-1185">Reference proteome</keyword>
<protein>
    <submittedName>
        <fullName evidence="1">Uncharacterized protein</fullName>
    </submittedName>
</protein>
<evidence type="ECO:0000313" key="2">
    <source>
        <dbReference type="Proteomes" id="UP001597233"/>
    </source>
</evidence>
<reference evidence="2" key="1">
    <citation type="journal article" date="2019" name="Int. J. Syst. Evol. Microbiol.">
        <title>The Global Catalogue of Microorganisms (GCM) 10K type strain sequencing project: providing services to taxonomists for standard genome sequencing and annotation.</title>
        <authorList>
            <consortium name="The Broad Institute Genomics Platform"/>
            <consortium name="The Broad Institute Genome Sequencing Center for Infectious Disease"/>
            <person name="Wu L."/>
            <person name="Ma J."/>
        </authorList>
    </citation>
    <scope>NUCLEOTIDE SEQUENCE [LARGE SCALE GENOMIC DNA]</scope>
    <source>
        <strain evidence="2">CCUG 54950</strain>
    </source>
</reference>
<sequence length="41" mass="4232">MSGLAQACRYPSELHSMVSCCLPSVTGMGVAADRTFLAQAA</sequence>
<dbReference type="Proteomes" id="UP001597233">
    <property type="component" value="Unassembled WGS sequence"/>
</dbReference>
<dbReference type="EMBL" id="JBHUEH010000023">
    <property type="protein sequence ID" value="MFD1886996.1"/>
    <property type="molecule type" value="Genomic_DNA"/>
</dbReference>
<name>A0ABW4RL72_9BACL</name>